<accession>A0A517P6J1</accession>
<proteinExistence type="predicted"/>
<keyword evidence="2" id="KW-1185">Reference proteome</keyword>
<dbReference type="Proteomes" id="UP000318741">
    <property type="component" value="Chromosome"/>
</dbReference>
<dbReference type="KEGG" id="acaf:CA12_10530"/>
<evidence type="ECO:0000313" key="2">
    <source>
        <dbReference type="Proteomes" id="UP000318741"/>
    </source>
</evidence>
<reference evidence="1 2" key="1">
    <citation type="submission" date="2019-02" db="EMBL/GenBank/DDBJ databases">
        <title>Deep-cultivation of Planctomycetes and their phenomic and genomic characterization uncovers novel biology.</title>
        <authorList>
            <person name="Wiegand S."/>
            <person name="Jogler M."/>
            <person name="Boedeker C."/>
            <person name="Pinto D."/>
            <person name="Vollmers J."/>
            <person name="Rivas-Marin E."/>
            <person name="Kohn T."/>
            <person name="Peeters S.H."/>
            <person name="Heuer A."/>
            <person name="Rast P."/>
            <person name="Oberbeckmann S."/>
            <person name="Bunk B."/>
            <person name="Jeske O."/>
            <person name="Meyerdierks A."/>
            <person name="Storesund J.E."/>
            <person name="Kallscheuer N."/>
            <person name="Luecker S."/>
            <person name="Lage O.M."/>
            <person name="Pohl T."/>
            <person name="Merkel B.J."/>
            <person name="Hornburger P."/>
            <person name="Mueller R.-W."/>
            <person name="Bruemmer F."/>
            <person name="Labrenz M."/>
            <person name="Spormann A.M."/>
            <person name="Op den Camp H."/>
            <person name="Overmann J."/>
            <person name="Amann R."/>
            <person name="Jetten M.S.M."/>
            <person name="Mascher T."/>
            <person name="Medema M.H."/>
            <person name="Devos D.P."/>
            <person name="Kaster A.-K."/>
            <person name="Ovreas L."/>
            <person name="Rohde M."/>
            <person name="Galperin M.Y."/>
            <person name="Jogler C."/>
        </authorList>
    </citation>
    <scope>NUCLEOTIDE SEQUENCE [LARGE SCALE GENOMIC DNA]</scope>
    <source>
        <strain evidence="1 2">CA12</strain>
    </source>
</reference>
<dbReference type="AlphaFoldDB" id="A0A517P6J1"/>
<evidence type="ECO:0008006" key="3">
    <source>
        <dbReference type="Google" id="ProtNLM"/>
    </source>
</evidence>
<name>A0A517P6J1_9PLAN</name>
<protein>
    <recommendedName>
        <fullName evidence="3">DUF2262 domain-containing protein</fullName>
    </recommendedName>
</protein>
<gene>
    <name evidence="1" type="ORF">CA12_10530</name>
</gene>
<evidence type="ECO:0000313" key="1">
    <source>
        <dbReference type="EMBL" id="QDT14973.1"/>
    </source>
</evidence>
<sequence>MPPAMNAPSPVDATLTALRSSPADPEDGRCVRVPAELGTFFGRPLKLRLDTRPPEPGRGCLSTLALWVVGRLPTPEPPPPSAADLDLARFVLTRLSDLLPQAERALFERLAGEDADGHAPPAEWVEPEIWICRSLQTVTGRPQLWSLLTGESGEYELSYDINFDGAELRDVGATG</sequence>
<dbReference type="EMBL" id="CP036265">
    <property type="protein sequence ID" value="QDT14973.1"/>
    <property type="molecule type" value="Genomic_DNA"/>
</dbReference>
<organism evidence="1 2">
    <name type="scientific">Alienimonas californiensis</name>
    <dbReference type="NCBI Taxonomy" id="2527989"/>
    <lineage>
        <taxon>Bacteria</taxon>
        <taxon>Pseudomonadati</taxon>
        <taxon>Planctomycetota</taxon>
        <taxon>Planctomycetia</taxon>
        <taxon>Planctomycetales</taxon>
        <taxon>Planctomycetaceae</taxon>
        <taxon>Alienimonas</taxon>
    </lineage>
</organism>